<reference evidence="1 2" key="1">
    <citation type="submission" date="2016-10" db="EMBL/GenBank/DDBJ databases">
        <authorList>
            <person name="de Groot N.N."/>
        </authorList>
    </citation>
    <scope>NUCLEOTIDE SEQUENCE [LARGE SCALE GENOMIC DNA]</scope>
    <source>
        <strain evidence="2">P4-7,KCTC 19426,CECT 7604</strain>
    </source>
</reference>
<proteinExistence type="predicted"/>
<organism evidence="1 2">
    <name type="scientific">Nakamurella panacisegetis</name>
    <dbReference type="NCBI Taxonomy" id="1090615"/>
    <lineage>
        <taxon>Bacteria</taxon>
        <taxon>Bacillati</taxon>
        <taxon>Actinomycetota</taxon>
        <taxon>Actinomycetes</taxon>
        <taxon>Nakamurellales</taxon>
        <taxon>Nakamurellaceae</taxon>
        <taxon>Nakamurella</taxon>
    </lineage>
</organism>
<keyword evidence="2" id="KW-1185">Reference proteome</keyword>
<dbReference type="EMBL" id="LT629710">
    <property type="protein sequence ID" value="SDO25192.1"/>
    <property type="molecule type" value="Genomic_DNA"/>
</dbReference>
<dbReference type="Proteomes" id="UP000198741">
    <property type="component" value="Chromosome I"/>
</dbReference>
<sequence length="78" mass="8471">MPEPTHAKRVARAVEALREVADPLVRLDAVRAALEQLEELEASTVAEARAAGATWGQVGAIYGLTKQGAQQRFRTRES</sequence>
<dbReference type="OrthoDB" id="3579809at2"/>
<dbReference type="RefSeq" id="WP_090474230.1">
    <property type="nucleotide sequence ID" value="NZ_LT629710.1"/>
</dbReference>
<protein>
    <submittedName>
        <fullName evidence="1">Uncharacterized protein</fullName>
    </submittedName>
</protein>
<dbReference type="STRING" id="1090615.SAMN04515671_0308"/>
<name>A0A1H0I159_9ACTN</name>
<evidence type="ECO:0000313" key="1">
    <source>
        <dbReference type="EMBL" id="SDO25192.1"/>
    </source>
</evidence>
<dbReference type="AlphaFoldDB" id="A0A1H0I159"/>
<evidence type="ECO:0000313" key="2">
    <source>
        <dbReference type="Proteomes" id="UP000198741"/>
    </source>
</evidence>
<gene>
    <name evidence="1" type="ORF">SAMN04515671_0308</name>
</gene>
<accession>A0A1H0I159</accession>